<dbReference type="PANTHER" id="PTHR33376:SF2">
    <property type="entry name" value="DICARBOXYLATE-BINDING PERIPLASMIC PROTEIN"/>
    <property type="match status" value="1"/>
</dbReference>
<dbReference type="Gene3D" id="3.40.190.170">
    <property type="entry name" value="Bacterial extracellular solute-binding protein, family 7"/>
    <property type="match status" value="1"/>
</dbReference>
<dbReference type="SUPFAM" id="SSF53850">
    <property type="entry name" value="Periplasmic binding protein-like II"/>
    <property type="match status" value="1"/>
</dbReference>
<protein>
    <submittedName>
        <fullName evidence="2">TRAP transporter substrate-binding protein DctP</fullName>
    </submittedName>
</protein>
<dbReference type="GO" id="GO:0055085">
    <property type="term" value="P:transmembrane transport"/>
    <property type="evidence" value="ECO:0007669"/>
    <property type="project" value="InterPro"/>
</dbReference>
<evidence type="ECO:0000313" key="3">
    <source>
        <dbReference type="Proteomes" id="UP000249590"/>
    </source>
</evidence>
<reference evidence="2 3" key="1">
    <citation type="submission" date="2018-05" db="EMBL/GenBank/DDBJ databases">
        <title>Acuticoccus sediminis sp. nov., isolated from deep-sea sediment of Indian Ocean.</title>
        <authorList>
            <person name="Liu X."/>
            <person name="Lai Q."/>
            <person name="Du Y."/>
            <person name="Sun F."/>
            <person name="Zhang X."/>
            <person name="Wang S."/>
            <person name="Shao Z."/>
        </authorList>
    </citation>
    <scope>NUCLEOTIDE SEQUENCE [LARGE SCALE GENOMIC DNA]</scope>
    <source>
        <strain evidence="2 3">PTG4-2</strain>
    </source>
</reference>
<dbReference type="PANTHER" id="PTHR33376">
    <property type="match status" value="1"/>
</dbReference>
<keyword evidence="3" id="KW-1185">Reference proteome</keyword>
<proteinExistence type="predicted"/>
<dbReference type="GO" id="GO:0030288">
    <property type="term" value="C:outer membrane-bounded periplasmic space"/>
    <property type="evidence" value="ECO:0007669"/>
    <property type="project" value="InterPro"/>
</dbReference>
<dbReference type="InterPro" id="IPR038404">
    <property type="entry name" value="TRAP_DctP_sf"/>
</dbReference>
<name>A0A8B2NYF6_9HYPH</name>
<dbReference type="EMBL" id="QHHQ01000003">
    <property type="protein sequence ID" value="RAI00828.1"/>
    <property type="molecule type" value="Genomic_DNA"/>
</dbReference>
<dbReference type="InterPro" id="IPR004682">
    <property type="entry name" value="TRAP_DctP"/>
</dbReference>
<evidence type="ECO:0000313" key="2">
    <source>
        <dbReference type="EMBL" id="RAI00828.1"/>
    </source>
</evidence>
<dbReference type="InterPro" id="IPR018389">
    <property type="entry name" value="DctP_fam"/>
</dbReference>
<keyword evidence="1" id="KW-0732">Signal</keyword>
<dbReference type="NCBIfam" id="TIGR00787">
    <property type="entry name" value="dctP"/>
    <property type="match status" value="1"/>
</dbReference>
<dbReference type="GO" id="GO:0030246">
    <property type="term" value="F:carbohydrate binding"/>
    <property type="evidence" value="ECO:0007669"/>
    <property type="project" value="TreeGrafter"/>
</dbReference>
<dbReference type="AlphaFoldDB" id="A0A8B2NYF6"/>
<comment type="caution">
    <text evidence="2">The sequence shown here is derived from an EMBL/GenBank/DDBJ whole genome shotgun (WGS) entry which is preliminary data.</text>
</comment>
<evidence type="ECO:0000256" key="1">
    <source>
        <dbReference type="ARBA" id="ARBA00022729"/>
    </source>
</evidence>
<sequence length="482" mass="52665">MLQDDAQRAPALRRVGHQRLGACQRAVERLLDEEVLAGVERDLPQREVRVGRRQEEDGVGVRMGQRGVDVGVGGNAGGGGKRCRAVRCAGGGLNDFNAMGKISQSAGMGCDGHAQTNHAESKHRSLISFLARPSKSDGVSHQTAPKSEATTHWEEYCMQIMRTAALAALLLASVSSAHAEKTLKLNGVQPPSHPVSMTHEFFADRVEQLTNGSVKIDVNHARALGDAVESVESLRDGTLGFVTVSASNLSQIDRRMDMFSLPFLFKSADHYWTYLTSDRAAEFVKPLEDRGIHVLAFIDSGARNFFADKPIRTPADLAGQKIRVMASPVQIKMVEAMGGTGVPIAWGDLYNALQTGVVDGAENNHPSVFTMKFYEVSDYYTLDEHARIPDMLIMSQDVYDSLTEEEQAAVEKAADEAEAYMRGAWAASEQMSLEQLRPLFTEIIEPEKQPFIDAVTPLLKEQGEALGVADEVNYLLESGSKF</sequence>
<dbReference type="CDD" id="cd13671">
    <property type="entry name" value="PBP2_TRAP_SBP_like_3"/>
    <property type="match status" value="1"/>
</dbReference>
<organism evidence="2 3">
    <name type="scientific">Acuticoccus sediminis</name>
    <dbReference type="NCBI Taxonomy" id="2184697"/>
    <lineage>
        <taxon>Bacteria</taxon>
        <taxon>Pseudomonadati</taxon>
        <taxon>Pseudomonadota</taxon>
        <taxon>Alphaproteobacteria</taxon>
        <taxon>Hyphomicrobiales</taxon>
        <taxon>Amorphaceae</taxon>
        <taxon>Acuticoccus</taxon>
    </lineage>
</organism>
<dbReference type="Proteomes" id="UP000249590">
    <property type="component" value="Unassembled WGS sequence"/>
</dbReference>
<dbReference type="Pfam" id="PF03480">
    <property type="entry name" value="DctP"/>
    <property type="match status" value="1"/>
</dbReference>
<accession>A0A8B2NYF6</accession>
<gene>
    <name evidence="2" type="ORF">DLJ53_16450</name>
</gene>
<dbReference type="NCBIfam" id="NF037995">
    <property type="entry name" value="TRAP_S1"/>
    <property type="match status" value="1"/>
</dbReference>